<evidence type="ECO:0000313" key="13">
    <source>
        <dbReference type="Proteomes" id="UP000267223"/>
    </source>
</evidence>
<dbReference type="InterPro" id="IPR023366">
    <property type="entry name" value="ATP_synth_asu-like_sf"/>
</dbReference>
<reference evidence="12 13" key="1">
    <citation type="submission" date="2018-11" db="EMBL/GenBank/DDBJ databases">
        <title>Draft genome sequence of Ferruginibacter sp. BO-59.</title>
        <authorList>
            <person name="Im W.T."/>
        </authorList>
    </citation>
    <scope>NUCLEOTIDE SEQUENCE [LARGE SCALE GENOMIC DNA]</scope>
    <source>
        <strain evidence="12 13">BO-59</strain>
    </source>
</reference>
<gene>
    <name evidence="12" type="ORF">EFY79_15220</name>
</gene>
<sequence>MFTGIIRSLGQIKEISKSGSNKTFFVESELSPHLQVDESVSHNGICLTVEKINGKVHQVTAIDETLKKTNADSWQKGDWINLEQAMHLSDRLDGHIVQGHVDGTGTCVEKTDSNGSVLFTFQFDISFAALVIEKGSICINGVSLTAFDVADNQFSVAIIPYTFSHTNFRTLRKGDLVNLEFDMLGKYVARIAKFQPGK</sequence>
<feature type="domain" description="Lumazine-binding" evidence="11">
    <location>
        <begin position="96"/>
        <end position="192"/>
    </location>
</feature>
<keyword evidence="13" id="KW-1185">Reference proteome</keyword>
<dbReference type="RefSeq" id="WP_123121585.1">
    <property type="nucleotide sequence ID" value="NZ_RJJR01000013.1"/>
</dbReference>
<evidence type="ECO:0000256" key="8">
    <source>
        <dbReference type="ARBA" id="ARBA00022737"/>
    </source>
</evidence>
<keyword evidence="8" id="KW-0677">Repeat</keyword>
<evidence type="ECO:0000256" key="6">
    <source>
        <dbReference type="ARBA" id="ARBA00022619"/>
    </source>
</evidence>
<evidence type="ECO:0000256" key="10">
    <source>
        <dbReference type="PROSITE-ProRule" id="PRU00524"/>
    </source>
</evidence>
<comment type="catalytic activity">
    <reaction evidence="1">
        <text>2 6,7-dimethyl-8-(1-D-ribityl)lumazine + H(+) = 5-amino-6-(D-ribitylamino)uracil + riboflavin</text>
        <dbReference type="Rhea" id="RHEA:20772"/>
        <dbReference type="ChEBI" id="CHEBI:15378"/>
        <dbReference type="ChEBI" id="CHEBI:15934"/>
        <dbReference type="ChEBI" id="CHEBI:57986"/>
        <dbReference type="ChEBI" id="CHEBI:58201"/>
        <dbReference type="EC" id="2.5.1.9"/>
    </reaction>
</comment>
<dbReference type="FunFam" id="2.40.30.20:FF:000004">
    <property type="entry name" value="Riboflavin synthase, alpha subunit"/>
    <property type="match status" value="1"/>
</dbReference>
<dbReference type="Proteomes" id="UP000267223">
    <property type="component" value="Unassembled WGS sequence"/>
</dbReference>
<dbReference type="InterPro" id="IPR001783">
    <property type="entry name" value="Lumazine-bd"/>
</dbReference>
<dbReference type="Gene3D" id="2.40.30.20">
    <property type="match status" value="2"/>
</dbReference>
<feature type="repeat" description="Lumazine-binding" evidence="10">
    <location>
        <begin position="1"/>
        <end position="95"/>
    </location>
</feature>
<proteinExistence type="predicted"/>
<evidence type="ECO:0000313" key="12">
    <source>
        <dbReference type="EMBL" id="RNI34526.1"/>
    </source>
</evidence>
<dbReference type="PIRSF" id="PIRSF000498">
    <property type="entry name" value="Riboflavin_syn_A"/>
    <property type="match status" value="1"/>
</dbReference>
<dbReference type="PANTHER" id="PTHR21098:SF12">
    <property type="entry name" value="RIBOFLAVIN SYNTHASE"/>
    <property type="match status" value="1"/>
</dbReference>
<dbReference type="AlphaFoldDB" id="A0A3M9N9W4"/>
<name>A0A3M9N9W4_9BACT</name>
<dbReference type="InterPro" id="IPR026017">
    <property type="entry name" value="Lumazine-bd_dom"/>
</dbReference>
<evidence type="ECO:0000256" key="4">
    <source>
        <dbReference type="ARBA" id="ARBA00012827"/>
    </source>
</evidence>
<dbReference type="OrthoDB" id="9788537at2"/>
<feature type="domain" description="Lumazine-binding" evidence="11">
    <location>
        <begin position="1"/>
        <end position="95"/>
    </location>
</feature>
<evidence type="ECO:0000256" key="3">
    <source>
        <dbReference type="ARBA" id="ARBA00004887"/>
    </source>
</evidence>
<accession>A0A3M9N9W4</accession>
<dbReference type="GO" id="GO:0004746">
    <property type="term" value="F:riboflavin synthase activity"/>
    <property type="evidence" value="ECO:0007669"/>
    <property type="project" value="UniProtKB-UniRule"/>
</dbReference>
<evidence type="ECO:0000256" key="5">
    <source>
        <dbReference type="ARBA" id="ARBA00013950"/>
    </source>
</evidence>
<dbReference type="EMBL" id="RJJR01000013">
    <property type="protein sequence ID" value="RNI34526.1"/>
    <property type="molecule type" value="Genomic_DNA"/>
</dbReference>
<dbReference type="EC" id="2.5.1.9" evidence="4 9"/>
<evidence type="ECO:0000256" key="1">
    <source>
        <dbReference type="ARBA" id="ARBA00000968"/>
    </source>
</evidence>
<dbReference type="GO" id="GO:0009231">
    <property type="term" value="P:riboflavin biosynthetic process"/>
    <property type="evidence" value="ECO:0007669"/>
    <property type="project" value="UniProtKB-KW"/>
</dbReference>
<dbReference type="CDD" id="cd00402">
    <property type="entry name" value="Riboflavin_synthase_like"/>
    <property type="match status" value="1"/>
</dbReference>
<evidence type="ECO:0000256" key="2">
    <source>
        <dbReference type="ARBA" id="ARBA00002803"/>
    </source>
</evidence>
<dbReference type="NCBIfam" id="NF006767">
    <property type="entry name" value="PRK09289.1"/>
    <property type="match status" value="1"/>
</dbReference>
<evidence type="ECO:0000259" key="11">
    <source>
        <dbReference type="PROSITE" id="PS51177"/>
    </source>
</evidence>
<protein>
    <recommendedName>
        <fullName evidence="5 9">Riboflavin synthase</fullName>
        <ecNumber evidence="4 9">2.5.1.9</ecNumber>
    </recommendedName>
</protein>
<dbReference type="PROSITE" id="PS51177">
    <property type="entry name" value="LUMAZINE_BIND"/>
    <property type="match status" value="2"/>
</dbReference>
<evidence type="ECO:0000256" key="9">
    <source>
        <dbReference type="NCBIfam" id="TIGR00187"/>
    </source>
</evidence>
<organism evidence="12 13">
    <name type="scientific">Hanamia caeni</name>
    <dbReference type="NCBI Taxonomy" id="2294116"/>
    <lineage>
        <taxon>Bacteria</taxon>
        <taxon>Pseudomonadati</taxon>
        <taxon>Bacteroidota</taxon>
        <taxon>Chitinophagia</taxon>
        <taxon>Chitinophagales</taxon>
        <taxon>Chitinophagaceae</taxon>
        <taxon>Hanamia</taxon>
    </lineage>
</organism>
<comment type="pathway">
    <text evidence="3">Cofactor biosynthesis; riboflavin biosynthesis; riboflavin from 2-hydroxy-3-oxobutyl phosphate and 5-amino-6-(D-ribitylamino)uracil: step 2/2.</text>
</comment>
<feature type="repeat" description="Lumazine-binding" evidence="10">
    <location>
        <begin position="96"/>
        <end position="192"/>
    </location>
</feature>
<dbReference type="InterPro" id="IPR017938">
    <property type="entry name" value="Riboflavin_synthase-like_b-brl"/>
</dbReference>
<dbReference type="NCBIfam" id="TIGR00187">
    <property type="entry name" value="ribE"/>
    <property type="match status" value="1"/>
</dbReference>
<comment type="caution">
    <text evidence="12">The sequence shown here is derived from an EMBL/GenBank/DDBJ whole genome shotgun (WGS) entry which is preliminary data.</text>
</comment>
<dbReference type="SUPFAM" id="SSF63380">
    <property type="entry name" value="Riboflavin synthase domain-like"/>
    <property type="match status" value="2"/>
</dbReference>
<comment type="function">
    <text evidence="2">Catalyzes the dismutation of two molecules of 6,7-dimethyl-8-ribityllumazine, resulting in the formation of riboflavin and 5-amino-6-(D-ribitylamino)uracil.</text>
</comment>
<dbReference type="PANTHER" id="PTHR21098">
    <property type="entry name" value="RIBOFLAVIN SYNTHASE ALPHA CHAIN"/>
    <property type="match status" value="1"/>
</dbReference>
<dbReference type="Pfam" id="PF00677">
    <property type="entry name" value="Lum_binding"/>
    <property type="match status" value="2"/>
</dbReference>
<keyword evidence="7 12" id="KW-0808">Transferase</keyword>
<keyword evidence="6" id="KW-0686">Riboflavin biosynthesis</keyword>
<evidence type="ECO:0000256" key="7">
    <source>
        <dbReference type="ARBA" id="ARBA00022679"/>
    </source>
</evidence>